<organism evidence="7">
    <name type="scientific">Trepomonas sp. PC1</name>
    <dbReference type="NCBI Taxonomy" id="1076344"/>
    <lineage>
        <taxon>Eukaryota</taxon>
        <taxon>Metamonada</taxon>
        <taxon>Diplomonadida</taxon>
        <taxon>Hexamitidae</taxon>
        <taxon>Hexamitinae</taxon>
        <taxon>Trepomonas</taxon>
    </lineage>
</organism>
<keyword evidence="3 6" id="KW-0812">Transmembrane</keyword>
<evidence type="ECO:0000256" key="6">
    <source>
        <dbReference type="SAM" id="Phobius"/>
    </source>
</evidence>
<comment type="subcellular location">
    <subcellularLocation>
        <location evidence="1">Membrane</location>
        <topology evidence="1">Multi-pass membrane protein</topology>
    </subcellularLocation>
</comment>
<evidence type="ECO:0000256" key="4">
    <source>
        <dbReference type="ARBA" id="ARBA00022989"/>
    </source>
</evidence>
<feature type="transmembrane region" description="Helical" evidence="6">
    <location>
        <begin position="93"/>
        <end position="114"/>
    </location>
</feature>
<feature type="non-terminal residue" evidence="7">
    <location>
        <position position="195"/>
    </location>
</feature>
<dbReference type="GO" id="GO:0016020">
    <property type="term" value="C:membrane"/>
    <property type="evidence" value="ECO:0007669"/>
    <property type="project" value="UniProtKB-SubCell"/>
</dbReference>
<feature type="transmembrane region" description="Helical" evidence="6">
    <location>
        <begin position="177"/>
        <end position="194"/>
    </location>
</feature>
<protein>
    <submittedName>
        <fullName evidence="7">YhhN-like protein domain-containing protein</fullName>
    </submittedName>
</protein>
<comment type="similarity">
    <text evidence="2">Belongs to the TMEM86 family.</text>
</comment>
<evidence type="ECO:0000256" key="3">
    <source>
        <dbReference type="ARBA" id="ARBA00022692"/>
    </source>
</evidence>
<proteinExistence type="inferred from homology"/>
<feature type="transmembrane region" description="Helical" evidence="6">
    <location>
        <begin position="123"/>
        <end position="140"/>
    </location>
</feature>
<sequence length="195" mass="22287">FIGCVTFLITFYFANIKENKKLYVLFKQVTTALALIKCIQSHSVQQYKFVAFLFYFIGDYVITIQSQKWFQFLVASAISFSVGHIILLTSFVVTIKSVLISLLLGSVVPLFLYLKKKIDVKKLIAMSLYVAICVSIFVSSSRNQNIKLTVGAFLFYFSDCLVVYRSFVSTTQLKKKIGHFILLGTYYIAIYIYAE</sequence>
<evidence type="ECO:0000313" key="7">
    <source>
        <dbReference type="EMBL" id="JAP90622.1"/>
    </source>
</evidence>
<feature type="transmembrane region" description="Helical" evidence="6">
    <location>
        <begin position="146"/>
        <end position="165"/>
    </location>
</feature>
<evidence type="ECO:0000256" key="5">
    <source>
        <dbReference type="ARBA" id="ARBA00023136"/>
    </source>
</evidence>
<evidence type="ECO:0000256" key="1">
    <source>
        <dbReference type="ARBA" id="ARBA00004141"/>
    </source>
</evidence>
<keyword evidence="5 6" id="KW-0472">Membrane</keyword>
<evidence type="ECO:0000256" key="2">
    <source>
        <dbReference type="ARBA" id="ARBA00007375"/>
    </source>
</evidence>
<reference evidence="7" key="1">
    <citation type="submission" date="2015-07" db="EMBL/GenBank/DDBJ databases">
        <title>Adaptation to a free-living lifestyle via gene acquisitions in the diplomonad Trepomonas sp. PC1.</title>
        <authorList>
            <person name="Xu F."/>
            <person name="Jerlstrom-Hultqvist J."/>
            <person name="Kolisko M."/>
            <person name="Simpson A.G.B."/>
            <person name="Roger A.J."/>
            <person name="Svard S.G."/>
            <person name="Andersson J.O."/>
        </authorList>
    </citation>
    <scope>NUCLEOTIDE SEQUENCE</scope>
    <source>
        <strain evidence="7">PC1</strain>
    </source>
</reference>
<feature type="non-terminal residue" evidence="7">
    <location>
        <position position="1"/>
    </location>
</feature>
<dbReference type="EMBL" id="GDID01005984">
    <property type="protein sequence ID" value="JAP90622.1"/>
    <property type="molecule type" value="Transcribed_RNA"/>
</dbReference>
<name>A0A146K133_9EUKA</name>
<gene>
    <name evidence="7" type="ORF">TPC1_20079</name>
</gene>
<dbReference type="Pfam" id="PF07947">
    <property type="entry name" value="YhhN"/>
    <property type="match status" value="1"/>
</dbReference>
<dbReference type="AlphaFoldDB" id="A0A146K133"/>
<accession>A0A146K133</accession>
<feature type="transmembrane region" description="Helical" evidence="6">
    <location>
        <begin position="45"/>
        <end position="62"/>
    </location>
</feature>
<dbReference type="InterPro" id="IPR012506">
    <property type="entry name" value="TMEM86B-like"/>
</dbReference>
<keyword evidence="4 6" id="KW-1133">Transmembrane helix</keyword>
<feature type="transmembrane region" description="Helical" evidence="6">
    <location>
        <begin position="69"/>
        <end position="87"/>
    </location>
</feature>